<dbReference type="InterPro" id="IPR022674">
    <property type="entry name" value="G6P_DH_NAD-bd"/>
</dbReference>
<comment type="catalytic activity">
    <reaction evidence="7">
        <text>D-glucose 6-phosphate + NADP(+) = 6-phospho-D-glucono-1,5-lactone + NADPH + H(+)</text>
        <dbReference type="Rhea" id="RHEA:15841"/>
        <dbReference type="ChEBI" id="CHEBI:15378"/>
        <dbReference type="ChEBI" id="CHEBI:57783"/>
        <dbReference type="ChEBI" id="CHEBI:57955"/>
        <dbReference type="ChEBI" id="CHEBI:58349"/>
        <dbReference type="ChEBI" id="CHEBI:61548"/>
        <dbReference type="EC" id="1.1.1.49"/>
    </reaction>
</comment>
<keyword evidence="11" id="KW-1185">Reference proteome</keyword>
<accession>A0A2Z6TEA0</accession>
<feature type="binding site" evidence="7">
    <location>
        <position position="217"/>
    </location>
    <ligand>
        <name>substrate</name>
    </ligand>
</feature>
<dbReference type="PIRSF" id="PIRSF000110">
    <property type="entry name" value="G6PD"/>
    <property type="match status" value="1"/>
</dbReference>
<evidence type="ECO:0000256" key="3">
    <source>
        <dbReference type="ARBA" id="ARBA00022526"/>
    </source>
</evidence>
<evidence type="ECO:0000256" key="2">
    <source>
        <dbReference type="ARBA" id="ARBA00009975"/>
    </source>
</evidence>
<comment type="pathway">
    <text evidence="1 7">Carbohydrate degradation; pentose phosphate pathway; D-ribulose 5-phosphate from D-glucose 6-phosphate (oxidative stage): step 1/3.</text>
</comment>
<dbReference type="EC" id="1.1.1.49" evidence="7"/>
<dbReference type="PRINTS" id="PR00079">
    <property type="entry name" value="G6PDHDRGNASE"/>
</dbReference>
<feature type="binding site" evidence="7">
    <location>
        <position position="46"/>
    </location>
    <ligand>
        <name>NADP(+)</name>
        <dbReference type="ChEBI" id="CHEBI:58349"/>
    </ligand>
</feature>
<keyword evidence="6 7" id="KW-0119">Carbohydrate metabolism</keyword>
<evidence type="ECO:0000313" key="11">
    <source>
        <dbReference type="Proteomes" id="UP000257317"/>
    </source>
</evidence>
<evidence type="ECO:0000313" key="10">
    <source>
        <dbReference type="EMBL" id="GBG04312.1"/>
    </source>
</evidence>
<gene>
    <name evidence="7 10" type="primary">zwf</name>
    <name evidence="10" type="ORF">LrDSM24759_02260</name>
</gene>
<comment type="function">
    <text evidence="7">Catalyzes the oxidation of glucose 6-phosphate to 6-phosphogluconolactone.</text>
</comment>
<dbReference type="SUPFAM" id="SSF55347">
    <property type="entry name" value="Glyceraldehyde-3-phosphate dehydrogenase-like, C-terminal domain"/>
    <property type="match status" value="1"/>
</dbReference>
<dbReference type="InterPro" id="IPR036291">
    <property type="entry name" value="NAD(P)-bd_dom_sf"/>
</dbReference>
<dbReference type="GO" id="GO:0005829">
    <property type="term" value="C:cytosol"/>
    <property type="evidence" value="ECO:0007669"/>
    <property type="project" value="TreeGrafter"/>
</dbReference>
<comment type="caution">
    <text evidence="7">Lacks conserved residue(s) required for the propagation of feature annotation.</text>
</comment>
<dbReference type="PROSITE" id="PS00069">
    <property type="entry name" value="G6P_DEHYDROGENASE"/>
    <property type="match status" value="1"/>
</dbReference>
<evidence type="ECO:0000256" key="6">
    <source>
        <dbReference type="ARBA" id="ARBA00023277"/>
    </source>
</evidence>
<evidence type="ECO:0000259" key="9">
    <source>
        <dbReference type="Pfam" id="PF02781"/>
    </source>
</evidence>
<feature type="binding site" evidence="7">
    <location>
        <position position="149"/>
    </location>
    <ligand>
        <name>NADP(+)</name>
        <dbReference type="ChEBI" id="CHEBI:58349"/>
    </ligand>
</feature>
<evidence type="ECO:0000259" key="8">
    <source>
        <dbReference type="Pfam" id="PF00479"/>
    </source>
</evidence>
<organism evidence="10 11">
    <name type="scientific">Lactobacillus rodentium</name>
    <dbReference type="NCBI Taxonomy" id="947835"/>
    <lineage>
        <taxon>Bacteria</taxon>
        <taxon>Bacillati</taxon>
        <taxon>Bacillota</taxon>
        <taxon>Bacilli</taxon>
        <taxon>Lactobacillales</taxon>
        <taxon>Lactobacillaceae</taxon>
        <taxon>Lactobacillus</taxon>
    </lineage>
</organism>
<dbReference type="NCBIfam" id="TIGR00871">
    <property type="entry name" value="zwf"/>
    <property type="match status" value="1"/>
</dbReference>
<dbReference type="GO" id="GO:0004345">
    <property type="term" value="F:glucose-6-phosphate dehydrogenase activity"/>
    <property type="evidence" value="ECO:0007669"/>
    <property type="project" value="UniProtKB-UniRule"/>
</dbReference>
<evidence type="ECO:0000256" key="4">
    <source>
        <dbReference type="ARBA" id="ARBA00022857"/>
    </source>
</evidence>
<feature type="binding site" evidence="7">
    <location>
        <position position="236"/>
    </location>
    <ligand>
        <name>substrate</name>
    </ligand>
</feature>
<dbReference type="InterPro" id="IPR001282">
    <property type="entry name" value="G6P_DH"/>
</dbReference>
<evidence type="ECO:0000256" key="1">
    <source>
        <dbReference type="ARBA" id="ARBA00004937"/>
    </source>
</evidence>
<protein>
    <recommendedName>
        <fullName evidence="7">Glucose-6-phosphate 1-dehydrogenase</fullName>
        <shortName evidence="7">G6PD</shortName>
        <ecNumber evidence="7">1.1.1.49</ecNumber>
    </recommendedName>
</protein>
<feature type="domain" description="Glucose-6-phosphate dehydrogenase C-terminal" evidence="9">
    <location>
        <begin position="192"/>
        <end position="479"/>
    </location>
</feature>
<dbReference type="PANTHER" id="PTHR23429">
    <property type="entry name" value="GLUCOSE-6-PHOSPHATE 1-DEHYDROGENASE G6PD"/>
    <property type="match status" value="1"/>
</dbReference>
<keyword evidence="3 7" id="KW-0313">Glucose metabolism</keyword>
<dbReference type="RefSeq" id="WP_117117629.1">
    <property type="nucleotide sequence ID" value="NZ_BFBY01000001.1"/>
</dbReference>
<dbReference type="InterPro" id="IPR022675">
    <property type="entry name" value="G6P_DH_C"/>
</dbReference>
<dbReference type="InterPro" id="IPR019796">
    <property type="entry name" value="G6P_DH_AS"/>
</dbReference>
<evidence type="ECO:0000256" key="5">
    <source>
        <dbReference type="ARBA" id="ARBA00023002"/>
    </source>
</evidence>
<dbReference type="Gene3D" id="3.40.50.720">
    <property type="entry name" value="NAD(P)-binding Rossmann-like Domain"/>
    <property type="match status" value="1"/>
</dbReference>
<dbReference type="Gene3D" id="3.30.360.10">
    <property type="entry name" value="Dihydrodipicolinate Reductase, domain 2"/>
    <property type="match status" value="1"/>
</dbReference>
<keyword evidence="4 7" id="KW-0521">NADP</keyword>
<dbReference type="GO" id="GO:0009051">
    <property type="term" value="P:pentose-phosphate shunt, oxidative branch"/>
    <property type="evidence" value="ECO:0007669"/>
    <property type="project" value="TreeGrafter"/>
</dbReference>
<dbReference type="Proteomes" id="UP000257317">
    <property type="component" value="Unassembled WGS sequence"/>
</dbReference>
<comment type="similarity">
    <text evidence="2 7">Belongs to the glucose-6-phosphate dehydrogenase family.</text>
</comment>
<dbReference type="UniPathway" id="UPA00115">
    <property type="reaction ID" value="UER00408"/>
</dbReference>
<name>A0A2Z6TEA0_9LACO</name>
<dbReference type="Pfam" id="PF02781">
    <property type="entry name" value="G6PD_C"/>
    <property type="match status" value="1"/>
</dbReference>
<dbReference type="GO" id="GO:0050661">
    <property type="term" value="F:NADP binding"/>
    <property type="evidence" value="ECO:0007669"/>
    <property type="project" value="UniProtKB-UniRule"/>
</dbReference>
<dbReference type="AlphaFoldDB" id="A0A2Z6TEA0"/>
<feature type="binding site" evidence="7">
    <location>
        <position position="179"/>
    </location>
    <ligand>
        <name>substrate</name>
    </ligand>
</feature>
<feature type="binding site" evidence="7">
    <location>
        <position position="183"/>
    </location>
    <ligand>
        <name>substrate</name>
    </ligand>
</feature>
<dbReference type="Pfam" id="PF00479">
    <property type="entry name" value="G6PD_N"/>
    <property type="match status" value="1"/>
</dbReference>
<dbReference type="OrthoDB" id="9802739at2"/>
<dbReference type="SUPFAM" id="SSF51735">
    <property type="entry name" value="NAD(P)-binding Rossmann-fold domains"/>
    <property type="match status" value="1"/>
</dbReference>
<dbReference type="EMBL" id="BFBY01000001">
    <property type="protein sequence ID" value="GBG04312.1"/>
    <property type="molecule type" value="Genomic_DNA"/>
</dbReference>
<feature type="active site" description="Proton acceptor" evidence="7">
    <location>
        <position position="241"/>
    </location>
</feature>
<keyword evidence="5 7" id="KW-0560">Oxidoreductase</keyword>
<dbReference type="PANTHER" id="PTHR23429:SF0">
    <property type="entry name" value="GLUCOSE-6-PHOSPHATE 1-DEHYDROGENASE"/>
    <property type="match status" value="1"/>
</dbReference>
<dbReference type="HAMAP" id="MF_00966">
    <property type="entry name" value="G6PD"/>
    <property type="match status" value="1"/>
</dbReference>
<reference evidence="11" key="1">
    <citation type="submission" date="2018-03" db="EMBL/GenBank/DDBJ databases">
        <title>New taxa in the Lactobacillus gasseri group.</title>
        <authorList>
            <person name="Tanizawa Y."/>
            <person name="Tohno M."/>
            <person name="Endo A."/>
            <person name="Arita M."/>
        </authorList>
    </citation>
    <scope>NUCLEOTIDE SEQUENCE [LARGE SCALE GENOMIC DNA]</scope>
    <source>
        <strain evidence="11">DSM 24759</strain>
    </source>
</reference>
<comment type="caution">
    <text evidence="10">The sequence shown here is derived from an EMBL/GenBank/DDBJ whole genome shotgun (WGS) entry which is preliminary data.</text>
</comment>
<evidence type="ECO:0000256" key="7">
    <source>
        <dbReference type="HAMAP-Rule" id="MF_00966"/>
    </source>
</evidence>
<proteinExistence type="inferred from homology"/>
<feature type="binding site" evidence="7">
    <location>
        <begin position="87"/>
        <end position="88"/>
    </location>
    <ligand>
        <name>NADP(+)</name>
        <dbReference type="ChEBI" id="CHEBI:58349"/>
    </ligand>
</feature>
<sequence>MDNIPVIMIIFGGSGDLAHRKLYPALFNLYEKGLIKKNFAVIGTARRPWSHEYLRGQVQEAISESIDNYDKKDAEEFASHFYYQSHDVTDVDHYIALKHLAEDLDKKYDAQGNRIFYMAMAPRFFGTIASHINDQHLVGPGFNRLVVEKPFGHDLASAEELNKTIQESFKEENVYRIDHYLGKEMVLNITPFRAANPLVRSVWNKDLIENIQITVGESLGVGTRGGYYDTSGALRDMVQNHIFQIITLLAMPEPEKLNSKEIHQAKQELLASLHIPTLEDVEKYFVRGQYAAANDKPAYLQEDQVAPDSMTETYAAGRVVFGKGPIANVPIYYRTGKEMKEKKTRIDIVLKTQDNPYGEVKPNVLTIIVDPEKEIHFTINGKEVSGNSLRLEELDFGYSKKELSEIPDGYERLIHDILIGDNTNFTHWAELKQYWKYIDAVEQAWETMNQAGKKPETYQPMSFGPEKANDIFANKKDYWIYQ</sequence>
<dbReference type="GO" id="GO:0006006">
    <property type="term" value="P:glucose metabolic process"/>
    <property type="evidence" value="ECO:0007669"/>
    <property type="project" value="UniProtKB-KW"/>
</dbReference>
<feature type="domain" description="Glucose-6-phosphate dehydrogenase NAD-binding" evidence="8">
    <location>
        <begin position="9"/>
        <end position="188"/>
    </location>
</feature>
<feature type="binding site" evidence="7">
    <location>
        <position position="337"/>
    </location>
    <ligand>
        <name>substrate</name>
    </ligand>
</feature>
<feature type="binding site" evidence="7">
    <location>
        <position position="342"/>
    </location>
    <ligand>
        <name>substrate</name>
    </ligand>
</feature>